<evidence type="ECO:0000256" key="2">
    <source>
        <dbReference type="ARBA" id="ARBA00022801"/>
    </source>
</evidence>
<sequence length="216" mass="23195">MQRLALFDLDDTLIDRRHALEATLTRFASRHGLTPDERDALLVRLDDRACVADFSAIRERHGLSASAQALWREYLADMAASSVCPADVLDGLDDLTRHGWRIGIATNGSADIQRAKLEATGIAHRVHAVCVSADLGLRKPDPRLFATAVELCGAAPHDGGWMVGDDPVKDIAGGRSAGLATLWIGAPDRWPGDLAAPDRTAPTALSAIRLLLEHTA</sequence>
<dbReference type="NCBIfam" id="TIGR01549">
    <property type="entry name" value="HAD-SF-IA-v1"/>
    <property type="match status" value="1"/>
</dbReference>
<keyword evidence="3" id="KW-0460">Magnesium</keyword>
<dbReference type="Proteomes" id="UP001519310">
    <property type="component" value="Unassembled WGS sequence"/>
</dbReference>
<comment type="cofactor">
    <cofactor evidence="1">
        <name>Mg(2+)</name>
        <dbReference type="ChEBI" id="CHEBI:18420"/>
    </cofactor>
</comment>
<name>A0ABS4LH37_STRAV</name>
<dbReference type="PANTHER" id="PTHR46470">
    <property type="entry name" value="N-ACYLNEURAMINATE-9-PHOSPHATASE"/>
    <property type="match status" value="1"/>
</dbReference>
<dbReference type="GO" id="GO:0016787">
    <property type="term" value="F:hydrolase activity"/>
    <property type="evidence" value="ECO:0007669"/>
    <property type="project" value="UniProtKB-KW"/>
</dbReference>
<proteinExistence type="predicted"/>
<dbReference type="Gene3D" id="1.20.120.710">
    <property type="entry name" value="Haloacid dehalogenase hydrolase-like domain"/>
    <property type="match status" value="1"/>
</dbReference>
<dbReference type="SFLD" id="SFLDG01129">
    <property type="entry name" value="C1.5:_HAD__Beta-PGM__Phosphata"/>
    <property type="match status" value="1"/>
</dbReference>
<dbReference type="PANTHER" id="PTHR46470:SF3">
    <property type="entry name" value="N-ACYLNEURAMINATE-9-PHOSPHATASE"/>
    <property type="match status" value="1"/>
</dbReference>
<protein>
    <submittedName>
        <fullName evidence="4">Hydrolase of the HAD superfamily</fullName>
    </submittedName>
</protein>
<comment type="caution">
    <text evidence="4">The sequence shown here is derived from an EMBL/GenBank/DDBJ whole genome shotgun (WGS) entry which is preliminary data.</text>
</comment>
<dbReference type="InterPro" id="IPR023214">
    <property type="entry name" value="HAD_sf"/>
</dbReference>
<evidence type="ECO:0000256" key="1">
    <source>
        <dbReference type="ARBA" id="ARBA00001946"/>
    </source>
</evidence>
<keyword evidence="5" id="KW-1185">Reference proteome</keyword>
<dbReference type="Pfam" id="PF13419">
    <property type="entry name" value="HAD_2"/>
    <property type="match status" value="1"/>
</dbReference>
<accession>A0ABS4LH37</accession>
<dbReference type="InterPro" id="IPR006439">
    <property type="entry name" value="HAD-SF_hydro_IA"/>
</dbReference>
<keyword evidence="2 4" id="KW-0378">Hydrolase</keyword>
<evidence type="ECO:0000256" key="3">
    <source>
        <dbReference type="ARBA" id="ARBA00022842"/>
    </source>
</evidence>
<gene>
    <name evidence="4" type="ORF">J2Z77_007269</name>
</gene>
<dbReference type="RefSeq" id="WP_189964463.1">
    <property type="nucleotide sequence ID" value="NZ_BMVL01000001.1"/>
</dbReference>
<dbReference type="PRINTS" id="PR00413">
    <property type="entry name" value="HADHALOGNASE"/>
</dbReference>
<evidence type="ECO:0000313" key="4">
    <source>
        <dbReference type="EMBL" id="MBP2041412.1"/>
    </source>
</evidence>
<dbReference type="InterPro" id="IPR036412">
    <property type="entry name" value="HAD-like_sf"/>
</dbReference>
<dbReference type="SFLD" id="SFLDS00003">
    <property type="entry name" value="Haloacid_Dehalogenase"/>
    <property type="match status" value="1"/>
</dbReference>
<dbReference type="SUPFAM" id="SSF56784">
    <property type="entry name" value="HAD-like"/>
    <property type="match status" value="1"/>
</dbReference>
<dbReference type="EMBL" id="JAGGLQ010000024">
    <property type="protein sequence ID" value="MBP2041412.1"/>
    <property type="molecule type" value="Genomic_DNA"/>
</dbReference>
<dbReference type="InterPro" id="IPR041492">
    <property type="entry name" value="HAD_2"/>
</dbReference>
<dbReference type="InterPro" id="IPR051400">
    <property type="entry name" value="HAD-like_hydrolase"/>
</dbReference>
<organism evidence="4 5">
    <name type="scientific">Streptomyces avidinii</name>
    <dbReference type="NCBI Taxonomy" id="1895"/>
    <lineage>
        <taxon>Bacteria</taxon>
        <taxon>Bacillati</taxon>
        <taxon>Actinomycetota</taxon>
        <taxon>Actinomycetes</taxon>
        <taxon>Kitasatosporales</taxon>
        <taxon>Streptomycetaceae</taxon>
        <taxon>Streptomyces</taxon>
    </lineage>
</organism>
<reference evidence="4 5" key="1">
    <citation type="submission" date="2021-03" db="EMBL/GenBank/DDBJ databases">
        <title>Genomic Encyclopedia of Type Strains, Phase IV (KMG-IV): sequencing the most valuable type-strain genomes for metagenomic binning, comparative biology and taxonomic classification.</title>
        <authorList>
            <person name="Goeker M."/>
        </authorList>
    </citation>
    <scope>NUCLEOTIDE SEQUENCE [LARGE SCALE GENOMIC DNA]</scope>
    <source>
        <strain evidence="4 5">DSM 40526</strain>
    </source>
</reference>
<dbReference type="Gene3D" id="3.40.50.1000">
    <property type="entry name" value="HAD superfamily/HAD-like"/>
    <property type="match status" value="1"/>
</dbReference>
<evidence type="ECO:0000313" key="5">
    <source>
        <dbReference type="Proteomes" id="UP001519310"/>
    </source>
</evidence>